<sequence>MEHSSLKWPKTLKMPKSKENDYEADTEDETEVVTEYHNGQPKKKDWLELCKDAKESIIGLKIQGPLVLNMKLHISLLRLTISYQIMGKVPYNEAIVPAIARATPRERHEYFDAFVVYLLGYFIPARLEVLRQNNVYIGFRPNVLQRINTGIRKCTPSTSVLERPSSLVSAYYIFVKLAGISSSVDTAR</sequence>
<dbReference type="AlphaFoldDB" id="A0A8H3L741"/>
<evidence type="ECO:0000256" key="1">
    <source>
        <dbReference type="SAM" id="MobiDB-lite"/>
    </source>
</evidence>
<proteinExistence type="predicted"/>
<evidence type="ECO:0000313" key="2">
    <source>
        <dbReference type="EMBL" id="GES81145.1"/>
    </source>
</evidence>
<organism evidence="2 3">
    <name type="scientific">Rhizophagus clarus</name>
    <dbReference type="NCBI Taxonomy" id="94130"/>
    <lineage>
        <taxon>Eukaryota</taxon>
        <taxon>Fungi</taxon>
        <taxon>Fungi incertae sedis</taxon>
        <taxon>Mucoromycota</taxon>
        <taxon>Glomeromycotina</taxon>
        <taxon>Glomeromycetes</taxon>
        <taxon>Glomerales</taxon>
        <taxon>Glomeraceae</taxon>
        <taxon>Rhizophagus</taxon>
    </lineage>
</organism>
<comment type="caution">
    <text evidence="2">The sequence shown here is derived from an EMBL/GenBank/DDBJ whole genome shotgun (WGS) entry which is preliminary data.</text>
</comment>
<evidence type="ECO:0000313" key="3">
    <source>
        <dbReference type="Proteomes" id="UP000615446"/>
    </source>
</evidence>
<gene>
    <name evidence="2" type="ORF">RCL2_000840300</name>
</gene>
<reference evidence="2" key="1">
    <citation type="submission" date="2019-10" db="EMBL/GenBank/DDBJ databases">
        <title>Conservation and host-specific expression of non-tandemly repeated heterogenous ribosome RNA gene in arbuscular mycorrhizal fungi.</title>
        <authorList>
            <person name="Maeda T."/>
            <person name="Kobayashi Y."/>
            <person name="Nakagawa T."/>
            <person name="Ezawa T."/>
            <person name="Yamaguchi K."/>
            <person name="Bino T."/>
            <person name="Nishimoto Y."/>
            <person name="Shigenobu S."/>
            <person name="Kawaguchi M."/>
        </authorList>
    </citation>
    <scope>NUCLEOTIDE SEQUENCE</scope>
    <source>
        <strain evidence="2">HR1</strain>
    </source>
</reference>
<dbReference type="Proteomes" id="UP000615446">
    <property type="component" value="Unassembled WGS sequence"/>
</dbReference>
<protein>
    <submittedName>
        <fullName evidence="2">Uncharacterized protein</fullName>
    </submittedName>
</protein>
<name>A0A8H3L741_9GLOM</name>
<dbReference type="EMBL" id="BLAL01000053">
    <property type="protein sequence ID" value="GES81145.1"/>
    <property type="molecule type" value="Genomic_DNA"/>
</dbReference>
<accession>A0A8H3L741</accession>
<feature type="region of interest" description="Disordered" evidence="1">
    <location>
        <begin position="1"/>
        <end position="29"/>
    </location>
</feature>